<feature type="chain" id="PRO_5011819874" description="SLH domain-containing protein" evidence="2">
    <location>
        <begin position="30"/>
        <end position="663"/>
    </location>
</feature>
<proteinExistence type="inferred from homology"/>
<comment type="similarity">
    <text evidence="1 2">Belongs to the OprB family.</text>
</comment>
<dbReference type="GO" id="GO:0015288">
    <property type="term" value="F:porin activity"/>
    <property type="evidence" value="ECO:0007669"/>
    <property type="project" value="InterPro"/>
</dbReference>
<dbReference type="PANTHER" id="PTHR43308:SF1">
    <property type="entry name" value="OUTER MEMBRANE PROTEIN ALPHA"/>
    <property type="match status" value="1"/>
</dbReference>
<dbReference type="PROSITE" id="PS51272">
    <property type="entry name" value="SLH"/>
    <property type="match status" value="1"/>
</dbReference>
<keyword evidence="2" id="KW-0732">Signal</keyword>
<dbReference type="InterPro" id="IPR051465">
    <property type="entry name" value="Cell_Envelope_Struct_Comp"/>
</dbReference>
<dbReference type="STRING" id="671072.PL9214290038"/>
<evidence type="ECO:0000313" key="6">
    <source>
        <dbReference type="Proteomes" id="UP000184315"/>
    </source>
</evidence>
<reference evidence="6" key="1">
    <citation type="submission" date="2015-10" db="EMBL/GenBank/DDBJ databases">
        <authorList>
            <person name="Regsiter A."/>
            <person name="william w."/>
        </authorList>
    </citation>
    <scope>NUCLEOTIDE SEQUENCE [LARGE SCALE GENOMIC DNA]</scope>
</reference>
<dbReference type="InterPro" id="IPR007049">
    <property type="entry name" value="Carb-sel_porin_OprB"/>
</dbReference>
<protein>
    <recommendedName>
        <fullName evidence="4">SLH domain-containing protein</fullName>
    </recommendedName>
</protein>
<accession>A0A1J1LDC2</accession>
<dbReference type="InterPro" id="IPR001119">
    <property type="entry name" value="SLH_dom"/>
</dbReference>
<keyword evidence="6" id="KW-1185">Reference proteome</keyword>
<dbReference type="Pfam" id="PF04966">
    <property type="entry name" value="OprB"/>
    <property type="match status" value="1"/>
</dbReference>
<feature type="signal peptide" evidence="2">
    <location>
        <begin position="1"/>
        <end position="29"/>
    </location>
</feature>
<dbReference type="GO" id="GO:0016020">
    <property type="term" value="C:membrane"/>
    <property type="evidence" value="ECO:0007669"/>
    <property type="project" value="InterPro"/>
</dbReference>
<dbReference type="EMBL" id="CZDF01000132">
    <property type="protein sequence ID" value="CUR30448.1"/>
    <property type="molecule type" value="Genomic_DNA"/>
</dbReference>
<feature type="domain" description="SLH" evidence="4">
    <location>
        <begin position="175"/>
        <end position="239"/>
    </location>
</feature>
<dbReference type="AlphaFoldDB" id="A0A1J1LDC2"/>
<dbReference type="Gene3D" id="2.40.160.180">
    <property type="entry name" value="Carbohydrate-selective porin OprB"/>
    <property type="match status" value="1"/>
</dbReference>
<name>A0A1J1LDC2_9CYAN</name>
<feature type="region of interest" description="Disordered" evidence="3">
    <location>
        <begin position="57"/>
        <end position="78"/>
    </location>
</feature>
<dbReference type="Pfam" id="PF00395">
    <property type="entry name" value="SLH"/>
    <property type="match status" value="1"/>
</dbReference>
<evidence type="ECO:0000256" key="1">
    <source>
        <dbReference type="ARBA" id="ARBA00008769"/>
    </source>
</evidence>
<dbReference type="PANTHER" id="PTHR43308">
    <property type="entry name" value="OUTER MEMBRANE PROTEIN ALPHA-RELATED"/>
    <property type="match status" value="1"/>
</dbReference>
<sequence length="663" mass="71594">MMNKVLLNTLKQSPGVLGAALLLTNAALATEAPSEKLANAADPASITIEAARAVAPSGQNTDLQHQANSESSAEQLALSVAPDADVAVEPTNLVNGESPTQMEPQTVATAQPITSPASEFVSASSEASVPLQTAQASEFQVAQMEAVESPETQGSDLEQINEYSEVTDALEQVTSVSQLSDVQPTDWAFQALQSLVERYGCIAGYPDGTYKGNRAMTRYEFAAGLNACLERVNELIAASVANLVTREDLAVLQRLQEEFAAELATLRGRVYALEARTAELEANQFSTTTKLRGEVIFWMGDAAGDRATNNVVGNFAPEDSDPTEAYFGYRARLNFDTSFTGQDLLRTRLEARSIPNLSNYDITNTLMSRTGIDGQNNGIFLDDLYYRFPVGNGKGQVYVGANGLDLDDIYDYVTPFGGSGDGSISRFGRYNPTTFRGPEGTGVALKYAFNDKFKLNLGYLASQAEYADQGRGLFNGGYSTGLQLLFNPSPKIGVSLEYNHRYFSSDDMAASSSLISGGTGSWIANRPFGDNSTTTENLGFQANWRLSKNFELGGWFGSTWADQKQGGNNTATIINWAVTLAFPDVFKEGGLGGLIVGMPPKVTSHDISALEDHDTSIHVEGFYRYPINDYIAITPGFYVVTNPDHNSNNSTIVVGTLRTQFRF</sequence>
<dbReference type="GO" id="GO:0008643">
    <property type="term" value="P:carbohydrate transport"/>
    <property type="evidence" value="ECO:0007669"/>
    <property type="project" value="InterPro"/>
</dbReference>
<organism evidence="5 6">
    <name type="scientific">Planktothrix tepida PCC 9214</name>
    <dbReference type="NCBI Taxonomy" id="671072"/>
    <lineage>
        <taxon>Bacteria</taxon>
        <taxon>Bacillati</taxon>
        <taxon>Cyanobacteriota</taxon>
        <taxon>Cyanophyceae</taxon>
        <taxon>Oscillatoriophycideae</taxon>
        <taxon>Oscillatoriales</taxon>
        <taxon>Microcoleaceae</taxon>
        <taxon>Planktothrix</taxon>
    </lineage>
</organism>
<dbReference type="InterPro" id="IPR047684">
    <property type="entry name" value="Por_som-like"/>
</dbReference>
<dbReference type="NCBIfam" id="NF033921">
    <property type="entry name" value="por_somb"/>
    <property type="match status" value="1"/>
</dbReference>
<evidence type="ECO:0000259" key="4">
    <source>
        <dbReference type="PROSITE" id="PS51272"/>
    </source>
</evidence>
<dbReference type="InterPro" id="IPR038673">
    <property type="entry name" value="OprB_sf"/>
</dbReference>
<feature type="compositionally biased region" description="Polar residues" evidence="3">
    <location>
        <begin position="57"/>
        <end position="74"/>
    </location>
</feature>
<evidence type="ECO:0000256" key="3">
    <source>
        <dbReference type="SAM" id="MobiDB-lite"/>
    </source>
</evidence>
<gene>
    <name evidence="5" type="ORF">PL9214290038</name>
</gene>
<dbReference type="Proteomes" id="UP000184315">
    <property type="component" value="Unassembled WGS sequence"/>
</dbReference>
<evidence type="ECO:0000256" key="2">
    <source>
        <dbReference type="RuleBase" id="RU363072"/>
    </source>
</evidence>
<evidence type="ECO:0000313" key="5">
    <source>
        <dbReference type="EMBL" id="CUR30448.1"/>
    </source>
</evidence>